<dbReference type="SUPFAM" id="SSF81296">
    <property type="entry name" value="E set domains"/>
    <property type="match status" value="1"/>
</dbReference>
<comment type="caution">
    <text evidence="8">The sequence shown here is derived from an EMBL/GenBank/DDBJ whole genome shotgun (WGS) entry which is preliminary data.</text>
</comment>
<keyword evidence="9" id="KW-1185">Reference proteome</keyword>
<evidence type="ECO:0000256" key="3">
    <source>
        <dbReference type="ARBA" id="ARBA00022729"/>
    </source>
</evidence>
<dbReference type="InterPro" id="IPR032694">
    <property type="entry name" value="CopC/D"/>
</dbReference>
<accession>A0ABQ0URL3</accession>
<organism evidence="8 9">
    <name type="scientific">Frigoribacterium faeni</name>
    <dbReference type="NCBI Taxonomy" id="145483"/>
    <lineage>
        <taxon>Bacteria</taxon>
        <taxon>Bacillati</taxon>
        <taxon>Actinomycetota</taxon>
        <taxon>Actinomycetes</taxon>
        <taxon>Micrococcales</taxon>
        <taxon>Microbacteriaceae</taxon>
        <taxon>Frigoribacterium</taxon>
    </lineage>
</organism>
<reference evidence="8 9" key="1">
    <citation type="submission" date="2019-07" db="EMBL/GenBank/DDBJ databases">
        <title>Whole genome shotgun sequence of Frigoribacterium faeni NBRC 103066.</title>
        <authorList>
            <person name="Hosoyama A."/>
            <person name="Uohara A."/>
            <person name="Ohji S."/>
            <person name="Ichikawa N."/>
        </authorList>
    </citation>
    <scope>NUCLEOTIDE SEQUENCE [LARGE SCALE GENOMIC DNA]</scope>
    <source>
        <strain evidence="8 9">NBRC 103066</strain>
    </source>
</reference>
<keyword evidence="6" id="KW-0472">Membrane</keyword>
<evidence type="ECO:0000259" key="7">
    <source>
        <dbReference type="Pfam" id="PF04234"/>
    </source>
</evidence>
<comment type="subcellular location">
    <subcellularLocation>
        <location evidence="1">Cell envelope</location>
    </subcellularLocation>
</comment>
<feature type="region of interest" description="Disordered" evidence="5">
    <location>
        <begin position="146"/>
        <end position="192"/>
    </location>
</feature>
<evidence type="ECO:0000256" key="5">
    <source>
        <dbReference type="SAM" id="MobiDB-lite"/>
    </source>
</evidence>
<dbReference type="Gene3D" id="2.60.40.1220">
    <property type="match status" value="1"/>
</dbReference>
<dbReference type="PANTHER" id="PTHR34820">
    <property type="entry name" value="INNER MEMBRANE PROTEIN YEBZ"/>
    <property type="match status" value="1"/>
</dbReference>
<dbReference type="PROSITE" id="PS51318">
    <property type="entry name" value="TAT"/>
    <property type="match status" value="1"/>
</dbReference>
<proteinExistence type="predicted"/>
<keyword evidence="3" id="KW-0732">Signal</keyword>
<dbReference type="InterPro" id="IPR007348">
    <property type="entry name" value="CopC_dom"/>
</dbReference>
<dbReference type="PANTHER" id="PTHR34820:SF4">
    <property type="entry name" value="INNER MEMBRANE PROTEIN YEBZ"/>
    <property type="match status" value="1"/>
</dbReference>
<evidence type="ECO:0000256" key="6">
    <source>
        <dbReference type="SAM" id="Phobius"/>
    </source>
</evidence>
<feature type="compositionally biased region" description="Low complexity" evidence="5">
    <location>
        <begin position="161"/>
        <end position="192"/>
    </location>
</feature>
<keyword evidence="6" id="KW-0812">Transmembrane</keyword>
<evidence type="ECO:0000256" key="1">
    <source>
        <dbReference type="ARBA" id="ARBA00004196"/>
    </source>
</evidence>
<sequence>MSRVAAPGRSRDRVLRRSALATVGAVGLGAMVLVPALGASAHDYVLSSTPAQGSTVTTALDEVSVTFSDLVLDLSGTGSSNVLEVTDASGRHFEDGCSTSDGPVLSTGVALGGAGDYTMTYQAVSADGHTVSNALSFVYQPPADTVAAEGASERPTCDPSGGATDGAADGTETATATPDPEQTVVPGASAEPSAATTAAAADGDGTDLGLVIGIGIGIVVVALGAVAVVLVTSRRRPAGDDESDEGGGDPRP</sequence>
<dbReference type="Proteomes" id="UP000321154">
    <property type="component" value="Unassembled WGS sequence"/>
</dbReference>
<dbReference type="InterPro" id="IPR014755">
    <property type="entry name" value="Cu-Rt/internalin_Ig-like"/>
</dbReference>
<keyword evidence="4" id="KW-0186">Copper</keyword>
<keyword evidence="6" id="KW-1133">Transmembrane helix</keyword>
<protein>
    <recommendedName>
        <fullName evidence="7">CopC domain-containing protein</fullName>
    </recommendedName>
</protein>
<dbReference type="Pfam" id="PF04234">
    <property type="entry name" value="CopC"/>
    <property type="match status" value="1"/>
</dbReference>
<dbReference type="InterPro" id="IPR006311">
    <property type="entry name" value="TAT_signal"/>
</dbReference>
<gene>
    <name evidence="8" type="ORF">FFA01_11250</name>
</gene>
<feature type="transmembrane region" description="Helical" evidence="6">
    <location>
        <begin position="208"/>
        <end position="231"/>
    </location>
</feature>
<keyword evidence="2" id="KW-0479">Metal-binding</keyword>
<dbReference type="InterPro" id="IPR014756">
    <property type="entry name" value="Ig_E-set"/>
</dbReference>
<feature type="domain" description="CopC" evidence="7">
    <location>
        <begin position="42"/>
        <end position="137"/>
    </location>
</feature>
<dbReference type="EMBL" id="BJUV01000008">
    <property type="protein sequence ID" value="GEK82816.1"/>
    <property type="molecule type" value="Genomic_DNA"/>
</dbReference>
<evidence type="ECO:0000256" key="2">
    <source>
        <dbReference type="ARBA" id="ARBA00022723"/>
    </source>
</evidence>
<evidence type="ECO:0000313" key="8">
    <source>
        <dbReference type="EMBL" id="GEK82816.1"/>
    </source>
</evidence>
<evidence type="ECO:0000256" key="4">
    <source>
        <dbReference type="ARBA" id="ARBA00023008"/>
    </source>
</evidence>
<evidence type="ECO:0000313" key="9">
    <source>
        <dbReference type="Proteomes" id="UP000321154"/>
    </source>
</evidence>
<name>A0ABQ0URL3_9MICO</name>